<protein>
    <submittedName>
        <fullName evidence="1">Uncharacterized protein</fullName>
    </submittedName>
</protein>
<reference evidence="2" key="1">
    <citation type="journal article" date="2023" name="Front. Plant Sci.">
        <title>Chromosomal-level genome assembly of Melastoma candidum provides insights into trichome evolution.</title>
        <authorList>
            <person name="Zhong Y."/>
            <person name="Wu W."/>
            <person name="Sun C."/>
            <person name="Zou P."/>
            <person name="Liu Y."/>
            <person name="Dai S."/>
            <person name="Zhou R."/>
        </authorList>
    </citation>
    <scope>NUCLEOTIDE SEQUENCE [LARGE SCALE GENOMIC DNA]</scope>
</reference>
<organism evidence="1 2">
    <name type="scientific">Melastoma candidum</name>
    <dbReference type="NCBI Taxonomy" id="119954"/>
    <lineage>
        <taxon>Eukaryota</taxon>
        <taxon>Viridiplantae</taxon>
        <taxon>Streptophyta</taxon>
        <taxon>Embryophyta</taxon>
        <taxon>Tracheophyta</taxon>
        <taxon>Spermatophyta</taxon>
        <taxon>Magnoliopsida</taxon>
        <taxon>eudicotyledons</taxon>
        <taxon>Gunneridae</taxon>
        <taxon>Pentapetalae</taxon>
        <taxon>rosids</taxon>
        <taxon>malvids</taxon>
        <taxon>Myrtales</taxon>
        <taxon>Melastomataceae</taxon>
        <taxon>Melastomatoideae</taxon>
        <taxon>Melastomateae</taxon>
        <taxon>Melastoma</taxon>
    </lineage>
</organism>
<dbReference type="EMBL" id="CM042886">
    <property type="protein sequence ID" value="KAI4339686.1"/>
    <property type="molecule type" value="Genomic_DNA"/>
</dbReference>
<comment type="caution">
    <text evidence="1">The sequence shown here is derived from an EMBL/GenBank/DDBJ whole genome shotgun (WGS) entry which is preliminary data.</text>
</comment>
<name>A0ACB9NUH8_9MYRT</name>
<gene>
    <name evidence="1" type="ORF">MLD38_024599</name>
</gene>
<sequence>MKLDDALWAYRTTYKTPIRLSPYRFVFGKACHLSVELEQRAYWALRHLNFDFVRTSEARLLQLNELEELQHQAYENAKLYKEKTKLA</sequence>
<evidence type="ECO:0000313" key="1">
    <source>
        <dbReference type="EMBL" id="KAI4339686.1"/>
    </source>
</evidence>
<keyword evidence="2" id="KW-1185">Reference proteome</keyword>
<dbReference type="Proteomes" id="UP001057402">
    <property type="component" value="Chromosome 7"/>
</dbReference>
<accession>A0ACB9NUH8</accession>
<proteinExistence type="predicted"/>
<evidence type="ECO:0000313" key="2">
    <source>
        <dbReference type="Proteomes" id="UP001057402"/>
    </source>
</evidence>